<dbReference type="NCBIfam" id="TIGR01493">
    <property type="entry name" value="HAD-SF-IA-v2"/>
    <property type="match status" value="1"/>
</dbReference>
<dbReference type="Proteomes" id="UP000046373">
    <property type="component" value="Unassembled WGS sequence"/>
</dbReference>
<dbReference type="GeneID" id="31893747"/>
<dbReference type="InterPro" id="IPR023214">
    <property type="entry name" value="HAD_sf"/>
</dbReference>
<dbReference type="InterPro" id="IPR023198">
    <property type="entry name" value="PGP-like_dom2"/>
</dbReference>
<comment type="similarity">
    <text evidence="1 3">Belongs to the HAD-like hydrolase superfamily. S-2-haloalkanoic acid dehalogenase family.</text>
</comment>
<name>A0A090FXG3_MESPL</name>
<dbReference type="SFLD" id="SFLDG01135">
    <property type="entry name" value="C1.5.6:_HAD__Beta-PGM__Phospha"/>
    <property type="match status" value="1"/>
</dbReference>
<dbReference type="EC" id="3.8.1.2" evidence="3"/>
<dbReference type="InterPro" id="IPR006328">
    <property type="entry name" value="2-HAD"/>
</dbReference>
<proteinExistence type="inferred from homology"/>
<evidence type="ECO:0000256" key="2">
    <source>
        <dbReference type="ARBA" id="ARBA00022801"/>
    </source>
</evidence>
<dbReference type="SFLD" id="SFLDS00003">
    <property type="entry name" value="Haloacid_Dehalogenase"/>
    <property type="match status" value="1"/>
</dbReference>
<dbReference type="InterPro" id="IPR051540">
    <property type="entry name" value="S-2-haloacid_dehalogenase"/>
</dbReference>
<protein>
    <recommendedName>
        <fullName evidence="3">(S)-2-haloacid dehalogenase</fullName>
        <ecNumber evidence="3">3.8.1.2</ecNumber>
    </recommendedName>
    <alternativeName>
        <fullName evidence="3">2-haloalkanoic acid dehalogenase</fullName>
    </alternativeName>
    <alternativeName>
        <fullName evidence="3">Halocarboxylic acid halidohydrolase</fullName>
    </alternativeName>
    <alternativeName>
        <fullName evidence="3">L-2-haloacid dehalogenase</fullName>
    </alternativeName>
</protein>
<gene>
    <name evidence="4" type="ORF">MPLDJ20_80299</name>
</gene>
<comment type="catalytic activity">
    <reaction evidence="3">
        <text>an (S)-2-haloacid + H2O = a (2R)-2-hydroxycarboxylate + a halide anion + H(+)</text>
        <dbReference type="Rhea" id="RHEA:11192"/>
        <dbReference type="ChEBI" id="CHEBI:15377"/>
        <dbReference type="ChEBI" id="CHEBI:15378"/>
        <dbReference type="ChEBI" id="CHEBI:16042"/>
        <dbReference type="ChEBI" id="CHEBI:58314"/>
        <dbReference type="ChEBI" id="CHEBI:137405"/>
        <dbReference type="EC" id="3.8.1.2"/>
    </reaction>
</comment>
<dbReference type="SFLD" id="SFLDF00045">
    <property type="entry name" value="2-haloacid_dehalogenase"/>
    <property type="match status" value="1"/>
</dbReference>
<dbReference type="NCBIfam" id="TIGR01428">
    <property type="entry name" value="HAD_type_II"/>
    <property type="match status" value="1"/>
</dbReference>
<evidence type="ECO:0000256" key="3">
    <source>
        <dbReference type="RuleBase" id="RU368077"/>
    </source>
</evidence>
<dbReference type="SFLD" id="SFLDG01129">
    <property type="entry name" value="C1.5:_HAD__Beta-PGM__Phosphata"/>
    <property type="match status" value="1"/>
</dbReference>
<accession>A0A090FXG3</accession>
<reference evidence="4 5" key="1">
    <citation type="submission" date="2014-08" db="EMBL/GenBank/DDBJ databases">
        <authorList>
            <person name="Moulin Lionel"/>
        </authorList>
    </citation>
    <scope>NUCLEOTIDE SEQUENCE [LARGE SCALE GENOMIC DNA]</scope>
</reference>
<evidence type="ECO:0000313" key="4">
    <source>
        <dbReference type="EMBL" id="CDX46288.1"/>
    </source>
</evidence>
<dbReference type="InterPro" id="IPR006439">
    <property type="entry name" value="HAD-SF_hydro_IA"/>
</dbReference>
<dbReference type="Gene3D" id="1.10.150.240">
    <property type="entry name" value="Putative phosphatase, domain 2"/>
    <property type="match status" value="1"/>
</dbReference>
<dbReference type="Pfam" id="PF00702">
    <property type="entry name" value="Hydrolase"/>
    <property type="match status" value="1"/>
</dbReference>
<sequence length="220" mass="24613">MHHAAYVFDAYGTLFDVHAAVRRHAGEIGPDGQLLSEIWRAKQLEYSWVRTLMGSYADFWQLTEQALDFALRKVLSADPALRTKLLEAYWRLDCYPEVPAVLKALKASGAKLAILSNGSPEMLAAAVKSAALDQILDDVFSVDQVKRFKTDPSVYDMVVTNWRLYPGAVSFQSSNRWDVAGATKFGFRTVWINRTNQPDEYRDFPPGLILPSLEGLLAGV</sequence>
<dbReference type="PRINTS" id="PR00413">
    <property type="entry name" value="HADHALOGNASE"/>
</dbReference>
<dbReference type="Gene3D" id="3.40.50.1000">
    <property type="entry name" value="HAD superfamily/HAD-like"/>
    <property type="match status" value="1"/>
</dbReference>
<evidence type="ECO:0000256" key="1">
    <source>
        <dbReference type="ARBA" id="ARBA00008106"/>
    </source>
</evidence>
<organism evidence="4 5">
    <name type="scientific">Mesorhizobium plurifarium</name>
    <dbReference type="NCBI Taxonomy" id="69974"/>
    <lineage>
        <taxon>Bacteria</taxon>
        <taxon>Pseudomonadati</taxon>
        <taxon>Pseudomonadota</taxon>
        <taxon>Alphaproteobacteria</taxon>
        <taxon>Hyphomicrobiales</taxon>
        <taxon>Phyllobacteriaceae</taxon>
        <taxon>Mesorhizobium</taxon>
    </lineage>
</organism>
<evidence type="ECO:0000313" key="5">
    <source>
        <dbReference type="Proteomes" id="UP000046373"/>
    </source>
</evidence>
<dbReference type="CDD" id="cd02588">
    <property type="entry name" value="HAD_L2-DEX"/>
    <property type="match status" value="1"/>
</dbReference>
<keyword evidence="2 3" id="KW-0378">Hydrolase</keyword>
<dbReference type="EMBL" id="CCNB01000045">
    <property type="protein sequence ID" value="CDX46288.1"/>
    <property type="molecule type" value="Genomic_DNA"/>
</dbReference>
<dbReference type="PANTHER" id="PTHR43316">
    <property type="entry name" value="HYDROLASE, HALOACID DELAHOGENASE-RELATED"/>
    <property type="match status" value="1"/>
</dbReference>
<dbReference type="AlphaFoldDB" id="A0A090FXG3"/>
<dbReference type="SUPFAM" id="SSF56784">
    <property type="entry name" value="HAD-like"/>
    <property type="match status" value="1"/>
</dbReference>
<comment type="function">
    <text evidence="3">Catalyzes the hydrolytic dehalogenation of small (S)-2-haloalkanoic acids to yield the corresponding (R)-2-hydroxyalkanoic acids.</text>
</comment>
<dbReference type="PANTHER" id="PTHR43316:SF3">
    <property type="entry name" value="HALOACID DEHALOGENASE, TYPE II (AFU_ORTHOLOGUE AFUA_2G07750)-RELATED"/>
    <property type="match status" value="1"/>
</dbReference>
<dbReference type="InterPro" id="IPR036412">
    <property type="entry name" value="HAD-like_sf"/>
</dbReference>
<dbReference type="GO" id="GO:0018784">
    <property type="term" value="F:(S)-2-haloacid dehalogenase activity"/>
    <property type="evidence" value="ECO:0007669"/>
    <property type="project" value="UniProtKB-UniRule"/>
</dbReference>